<dbReference type="InterPro" id="IPR053150">
    <property type="entry name" value="Teicoplanin_resist-assoc"/>
</dbReference>
<keyword evidence="1" id="KW-1133">Transmembrane helix</keyword>
<dbReference type="EMBL" id="FOJI01000009">
    <property type="protein sequence ID" value="SEW31050.1"/>
    <property type="molecule type" value="Genomic_DNA"/>
</dbReference>
<feature type="domain" description="VanZ-like" evidence="2">
    <location>
        <begin position="13"/>
        <end position="143"/>
    </location>
</feature>
<sequence>MKKVIKVIFAISFVFYLLLLVSILYLRPNFIHHWSYIEYIKYSINIIPFKNISRYIIALFTGSMNLSAPITNLGGNLILLFPMGLYLPFFIKKIKKVSTFSVWIIIIIFLLELIQLLTTRGAFDIDDIILNTLGAILGFVIWRTKPIQKLLK</sequence>
<protein>
    <submittedName>
        <fullName evidence="3">VanZ like family protein</fullName>
    </submittedName>
</protein>
<feature type="transmembrane region" description="Helical" evidence="1">
    <location>
        <begin position="73"/>
        <end position="91"/>
    </location>
</feature>
<keyword evidence="1" id="KW-0812">Transmembrane</keyword>
<evidence type="ECO:0000313" key="3">
    <source>
        <dbReference type="EMBL" id="SEW31050.1"/>
    </source>
</evidence>
<evidence type="ECO:0000313" key="4">
    <source>
        <dbReference type="Proteomes" id="UP000199701"/>
    </source>
</evidence>
<accession>A0A1I0QTV2</accession>
<dbReference type="Pfam" id="PF04892">
    <property type="entry name" value="VanZ"/>
    <property type="match status" value="1"/>
</dbReference>
<keyword evidence="4" id="KW-1185">Reference proteome</keyword>
<dbReference type="AlphaFoldDB" id="A0A1I0QTV2"/>
<dbReference type="STRING" id="99656.SAMN05421659_109114"/>
<dbReference type="OrthoDB" id="9805025at2"/>
<dbReference type="RefSeq" id="WP_092454468.1">
    <property type="nucleotide sequence ID" value="NZ_FOJI01000009.1"/>
</dbReference>
<dbReference type="Proteomes" id="UP000199701">
    <property type="component" value="Unassembled WGS sequence"/>
</dbReference>
<evidence type="ECO:0000256" key="1">
    <source>
        <dbReference type="SAM" id="Phobius"/>
    </source>
</evidence>
<dbReference type="PANTHER" id="PTHR36834">
    <property type="entry name" value="MEMBRANE PROTEIN-RELATED"/>
    <property type="match status" value="1"/>
</dbReference>
<gene>
    <name evidence="3" type="ORF">SAMN05421659_109114</name>
</gene>
<dbReference type="InterPro" id="IPR006976">
    <property type="entry name" value="VanZ-like"/>
</dbReference>
<feature type="transmembrane region" description="Helical" evidence="1">
    <location>
        <begin position="98"/>
        <end position="116"/>
    </location>
</feature>
<organism evidence="3 4">
    <name type="scientific">[Clostridium] fimetarium</name>
    <dbReference type="NCBI Taxonomy" id="99656"/>
    <lineage>
        <taxon>Bacteria</taxon>
        <taxon>Bacillati</taxon>
        <taxon>Bacillota</taxon>
        <taxon>Clostridia</taxon>
        <taxon>Lachnospirales</taxon>
        <taxon>Lachnospiraceae</taxon>
    </lineage>
</organism>
<name>A0A1I0QTV2_9FIRM</name>
<reference evidence="3 4" key="1">
    <citation type="submission" date="2016-10" db="EMBL/GenBank/DDBJ databases">
        <authorList>
            <person name="de Groot N.N."/>
        </authorList>
    </citation>
    <scope>NUCLEOTIDE SEQUENCE [LARGE SCALE GENOMIC DNA]</scope>
    <source>
        <strain evidence="3 4">DSM 9179</strain>
    </source>
</reference>
<feature type="transmembrane region" description="Helical" evidence="1">
    <location>
        <begin position="7"/>
        <end position="26"/>
    </location>
</feature>
<dbReference type="PANTHER" id="PTHR36834:SF1">
    <property type="entry name" value="INTEGRAL MEMBRANE PROTEIN"/>
    <property type="match status" value="1"/>
</dbReference>
<feature type="transmembrane region" description="Helical" evidence="1">
    <location>
        <begin position="128"/>
        <end position="144"/>
    </location>
</feature>
<keyword evidence="1" id="KW-0472">Membrane</keyword>
<evidence type="ECO:0000259" key="2">
    <source>
        <dbReference type="Pfam" id="PF04892"/>
    </source>
</evidence>
<proteinExistence type="predicted"/>